<dbReference type="InterPro" id="IPR015813">
    <property type="entry name" value="Pyrv/PenolPyrv_kinase-like_dom"/>
</dbReference>
<evidence type="ECO:0000313" key="6">
    <source>
        <dbReference type="Proteomes" id="UP001595456"/>
    </source>
</evidence>
<evidence type="ECO:0000259" key="4">
    <source>
        <dbReference type="Pfam" id="PF03328"/>
    </source>
</evidence>
<dbReference type="Gene3D" id="3.20.20.60">
    <property type="entry name" value="Phosphoenolpyruvate-binding domains"/>
    <property type="match status" value="1"/>
</dbReference>
<dbReference type="Pfam" id="PF03328">
    <property type="entry name" value="HpcH_HpaI"/>
    <property type="match status" value="1"/>
</dbReference>
<accession>A0ABV7E9L4</accession>
<dbReference type="EMBL" id="JBHRST010000019">
    <property type="protein sequence ID" value="MFC3098487.1"/>
    <property type="molecule type" value="Genomic_DNA"/>
</dbReference>
<gene>
    <name evidence="5" type="ORF">ACFODU_11875</name>
</gene>
<reference evidence="6" key="1">
    <citation type="journal article" date="2019" name="Int. J. Syst. Evol. Microbiol.">
        <title>The Global Catalogue of Microorganisms (GCM) 10K type strain sequencing project: providing services to taxonomists for standard genome sequencing and annotation.</title>
        <authorList>
            <consortium name="The Broad Institute Genomics Platform"/>
            <consortium name="The Broad Institute Genome Sequencing Center for Infectious Disease"/>
            <person name="Wu L."/>
            <person name="Ma J."/>
        </authorList>
    </citation>
    <scope>NUCLEOTIDE SEQUENCE [LARGE SCALE GENOMIC DNA]</scope>
    <source>
        <strain evidence="6">KCTC 52607</strain>
    </source>
</reference>
<comment type="caution">
    <text evidence="5">The sequence shown here is derived from an EMBL/GenBank/DDBJ whole genome shotgun (WGS) entry which is preliminary data.</text>
</comment>
<dbReference type="Proteomes" id="UP001595456">
    <property type="component" value="Unassembled WGS sequence"/>
</dbReference>
<evidence type="ECO:0000256" key="3">
    <source>
        <dbReference type="ARBA" id="ARBA00023239"/>
    </source>
</evidence>
<keyword evidence="2" id="KW-0479">Metal-binding</keyword>
<dbReference type="RefSeq" id="WP_336927234.1">
    <property type="nucleotide sequence ID" value="NZ_JBANRO010000012.1"/>
</dbReference>
<proteinExistence type="inferred from homology"/>
<dbReference type="InterPro" id="IPR040442">
    <property type="entry name" value="Pyrv_kinase-like_dom_sf"/>
</dbReference>
<sequence length="252" mass="26616">MTSFRDKLREGKPLIGLWQALADNYAAEICARQGFDWLLLDAEHSPNTIQTLLGQAQAIAPFPVETIVRVAFGEPVVFKQYLDLGLHSLLVPMVESAEQAANLVRYCRFPPHGIRGVSSATSRGADFGVDTDYLHNADKHITLIVQIESRAGLDNVAEIAAVDGVDALFIGPSDLAASLGHLGDPLHPEVTAAVDQALAAIKAAGKPAGIFAVSPQHARDSFAKGFAFASVGTDIGLLISGARTVLADVRGA</sequence>
<dbReference type="GO" id="GO:0016829">
    <property type="term" value="F:lyase activity"/>
    <property type="evidence" value="ECO:0007669"/>
    <property type="project" value="UniProtKB-KW"/>
</dbReference>
<evidence type="ECO:0000313" key="5">
    <source>
        <dbReference type="EMBL" id="MFC3098487.1"/>
    </source>
</evidence>
<evidence type="ECO:0000256" key="1">
    <source>
        <dbReference type="ARBA" id="ARBA00005568"/>
    </source>
</evidence>
<name>A0ABV7E9L4_9SPHN</name>
<evidence type="ECO:0000256" key="2">
    <source>
        <dbReference type="ARBA" id="ARBA00022723"/>
    </source>
</evidence>
<keyword evidence="6" id="KW-1185">Reference proteome</keyword>
<dbReference type="SUPFAM" id="SSF51621">
    <property type="entry name" value="Phosphoenolpyruvate/pyruvate domain"/>
    <property type="match status" value="1"/>
</dbReference>
<dbReference type="PANTHER" id="PTHR30502:SF0">
    <property type="entry name" value="PHOSPHOENOLPYRUVATE CARBOXYLASE FAMILY PROTEIN"/>
    <property type="match status" value="1"/>
</dbReference>
<feature type="domain" description="HpcH/HpaI aldolase/citrate lyase" evidence="4">
    <location>
        <begin position="15"/>
        <end position="239"/>
    </location>
</feature>
<dbReference type="InterPro" id="IPR050251">
    <property type="entry name" value="HpcH-HpaI_aldolase"/>
</dbReference>
<dbReference type="PANTHER" id="PTHR30502">
    <property type="entry name" value="2-KETO-3-DEOXY-L-RHAMNONATE ALDOLASE"/>
    <property type="match status" value="1"/>
</dbReference>
<organism evidence="5 6">
    <name type="scientific">Alteraurantiacibacter palmitatis</name>
    <dbReference type="NCBI Taxonomy" id="2054628"/>
    <lineage>
        <taxon>Bacteria</taxon>
        <taxon>Pseudomonadati</taxon>
        <taxon>Pseudomonadota</taxon>
        <taxon>Alphaproteobacteria</taxon>
        <taxon>Sphingomonadales</taxon>
        <taxon>Erythrobacteraceae</taxon>
        <taxon>Alteraurantiacibacter</taxon>
    </lineage>
</organism>
<keyword evidence="3 5" id="KW-0456">Lyase</keyword>
<dbReference type="InterPro" id="IPR005000">
    <property type="entry name" value="Aldolase/citrate-lyase_domain"/>
</dbReference>
<comment type="similarity">
    <text evidence="1">Belongs to the HpcH/HpaI aldolase family.</text>
</comment>
<protein>
    <submittedName>
        <fullName evidence="5">HpcH/HpaI aldolase/citrate lyase family protein</fullName>
    </submittedName>
</protein>